<dbReference type="GO" id="GO:0048364">
    <property type="term" value="P:root development"/>
    <property type="evidence" value="ECO:0007669"/>
    <property type="project" value="InterPro"/>
</dbReference>
<gene>
    <name evidence="2" type="ORF">TIFTF001_018379</name>
</gene>
<reference evidence="2" key="1">
    <citation type="submission" date="2023-07" db="EMBL/GenBank/DDBJ databases">
        <title>draft genome sequence of fig (Ficus carica).</title>
        <authorList>
            <person name="Takahashi T."/>
            <person name="Nishimura K."/>
        </authorList>
    </citation>
    <scope>NUCLEOTIDE SEQUENCE</scope>
</reference>
<organism evidence="2 3">
    <name type="scientific">Ficus carica</name>
    <name type="common">Common fig</name>
    <dbReference type="NCBI Taxonomy" id="3494"/>
    <lineage>
        <taxon>Eukaryota</taxon>
        <taxon>Viridiplantae</taxon>
        <taxon>Streptophyta</taxon>
        <taxon>Embryophyta</taxon>
        <taxon>Tracheophyta</taxon>
        <taxon>Spermatophyta</taxon>
        <taxon>Magnoliopsida</taxon>
        <taxon>eudicotyledons</taxon>
        <taxon>Gunneridae</taxon>
        <taxon>Pentapetalae</taxon>
        <taxon>rosids</taxon>
        <taxon>fabids</taxon>
        <taxon>Rosales</taxon>
        <taxon>Moraceae</taxon>
        <taxon>Ficeae</taxon>
        <taxon>Ficus</taxon>
    </lineage>
</organism>
<dbReference type="EMBL" id="BTGU01000030">
    <property type="protein sequence ID" value="GMN49211.1"/>
    <property type="molecule type" value="Genomic_DNA"/>
</dbReference>
<accession>A0AA88DAP6</accession>
<proteinExistence type="predicted"/>
<evidence type="ECO:0000256" key="1">
    <source>
        <dbReference type="SAM" id="MobiDB-lite"/>
    </source>
</evidence>
<dbReference type="GO" id="GO:0048367">
    <property type="term" value="P:shoot system development"/>
    <property type="evidence" value="ECO:0007669"/>
    <property type="project" value="InterPro"/>
</dbReference>
<feature type="compositionally biased region" description="Polar residues" evidence="1">
    <location>
        <begin position="82"/>
        <end position="91"/>
    </location>
</feature>
<feature type="region of interest" description="Disordered" evidence="1">
    <location>
        <begin position="82"/>
        <end position="117"/>
    </location>
</feature>
<feature type="compositionally biased region" description="Basic and acidic residues" evidence="1">
    <location>
        <begin position="103"/>
        <end position="115"/>
    </location>
</feature>
<keyword evidence="3" id="KW-1185">Reference proteome</keyword>
<name>A0AA88DAP6_FICCA</name>
<dbReference type="PANTHER" id="PTHR33070:SF129">
    <property type="entry name" value="DUF241 DOMAIN PROTEIN"/>
    <property type="match status" value="1"/>
</dbReference>
<dbReference type="Pfam" id="PF03087">
    <property type="entry name" value="BPS1"/>
    <property type="match status" value="1"/>
</dbReference>
<dbReference type="AlphaFoldDB" id="A0AA88DAP6"/>
<dbReference type="Proteomes" id="UP001187192">
    <property type="component" value="Unassembled WGS sequence"/>
</dbReference>
<comment type="caution">
    <text evidence="2">The sequence shown here is derived from an EMBL/GenBank/DDBJ whole genome shotgun (WGS) entry which is preliminary data.</text>
</comment>
<sequence>MLEPCQYKIYNDRFTDSGKLCQFPTPYVGDQRDQAAGVEFSRTKKGCSLKLFDCSKDEVFYDTNLSIDSDCEDFYSANGDTTPSLDETSIGKSRAGETAQPDKSIHIDDSTDSQRKPSSNKLLIEFLDRDSFNNDDNQIYVQEPDQQANFPAKSANKGSLVSLVNRVRRVPWLADGICPNKLLYDKFKWFKEVMHDMSLKDDSKRGQEFRRASFCQRFLVSFPPSGCGMNSKNPTLRGTAALKSHFHVRSNSLPSKLHPLLQQCNDCLDRLENDDAASSSSLNHKLSSLQDLHECVEKLLLLPPTQQAFVQGRQEQWVDQLVDGSLRLLDLCSAAKDAVLHAKECTRKIHSIMRRRRWAEVGLESEVKKYTASRKVVKKAIHKALTSLKSVERKSSFSPSNKDRKTTALISALRDVEALTLAIFESLLPLFMDQRLKLSSVVGL</sequence>
<protein>
    <submittedName>
        <fullName evidence="2">Uncharacterized protein</fullName>
    </submittedName>
</protein>
<evidence type="ECO:0000313" key="2">
    <source>
        <dbReference type="EMBL" id="GMN49211.1"/>
    </source>
</evidence>
<evidence type="ECO:0000313" key="3">
    <source>
        <dbReference type="Proteomes" id="UP001187192"/>
    </source>
</evidence>
<dbReference type="PANTHER" id="PTHR33070">
    <property type="entry name" value="OS06G0725500 PROTEIN"/>
    <property type="match status" value="1"/>
</dbReference>
<dbReference type="InterPro" id="IPR004320">
    <property type="entry name" value="BPS1_pln"/>
</dbReference>